<accession>A0ABQ0LC67</accession>
<keyword evidence="4" id="KW-0347">Helicase</keyword>
<keyword evidence="2" id="KW-0547">Nucleotide-binding</keyword>
<dbReference type="InterPro" id="IPR050534">
    <property type="entry name" value="Coronavir_polyprotein_1ab"/>
</dbReference>
<comment type="similarity">
    <text evidence="1">Belongs to the DNA2/NAM7 helicase family.</text>
</comment>
<keyword evidence="5" id="KW-0067">ATP-binding</keyword>
<dbReference type="PANTHER" id="PTHR43788">
    <property type="entry name" value="DNA2/NAM7 HELICASE FAMILY MEMBER"/>
    <property type="match status" value="1"/>
</dbReference>
<dbReference type="InterPro" id="IPR047187">
    <property type="entry name" value="SF1_C_Upf1"/>
</dbReference>
<name>A0ABQ0LC67_MYCCL</name>
<feature type="domain" description="DNA2/NAM7 helicase helicase" evidence="7">
    <location>
        <begin position="388"/>
        <end position="457"/>
    </location>
</feature>
<dbReference type="InterPro" id="IPR041677">
    <property type="entry name" value="DNA2/NAM7_AAA_11"/>
</dbReference>
<dbReference type="Pfam" id="PF13086">
    <property type="entry name" value="AAA_11"/>
    <property type="match status" value="1"/>
</dbReference>
<evidence type="ECO:0000313" key="10">
    <source>
        <dbReference type="Proteomes" id="UP000815677"/>
    </source>
</evidence>
<evidence type="ECO:0000259" key="8">
    <source>
        <dbReference type="Pfam" id="PF13087"/>
    </source>
</evidence>
<keyword evidence="10" id="KW-1185">Reference proteome</keyword>
<evidence type="ECO:0000256" key="3">
    <source>
        <dbReference type="ARBA" id="ARBA00022801"/>
    </source>
</evidence>
<evidence type="ECO:0000256" key="1">
    <source>
        <dbReference type="ARBA" id="ARBA00007913"/>
    </source>
</evidence>
<gene>
    <name evidence="9" type="ORF">MCHLO_06119</name>
</gene>
<feature type="domain" description="DNA2/NAM7 helicase-like C-terminal" evidence="8">
    <location>
        <begin position="581"/>
        <end position="726"/>
    </location>
</feature>
<evidence type="ECO:0000313" key="9">
    <source>
        <dbReference type="EMBL" id="GAT48740.1"/>
    </source>
</evidence>
<evidence type="ECO:0000256" key="4">
    <source>
        <dbReference type="ARBA" id="ARBA00022806"/>
    </source>
</evidence>
<evidence type="ECO:0000256" key="5">
    <source>
        <dbReference type="ARBA" id="ARBA00022840"/>
    </source>
</evidence>
<dbReference type="EMBL" id="DF844911">
    <property type="protein sequence ID" value="GAT48740.1"/>
    <property type="molecule type" value="Genomic_DNA"/>
</dbReference>
<dbReference type="SUPFAM" id="SSF52540">
    <property type="entry name" value="P-loop containing nucleoside triphosphate hydrolases"/>
    <property type="match status" value="1"/>
</dbReference>
<dbReference type="CDD" id="cd18808">
    <property type="entry name" value="SF1_C_Upf1"/>
    <property type="match status" value="1"/>
</dbReference>
<organism evidence="9 10">
    <name type="scientific">Mycena chlorophos</name>
    <name type="common">Agaric fungus</name>
    <name type="synonym">Agaricus chlorophos</name>
    <dbReference type="NCBI Taxonomy" id="658473"/>
    <lineage>
        <taxon>Eukaryota</taxon>
        <taxon>Fungi</taxon>
        <taxon>Dikarya</taxon>
        <taxon>Basidiomycota</taxon>
        <taxon>Agaricomycotina</taxon>
        <taxon>Agaricomycetes</taxon>
        <taxon>Agaricomycetidae</taxon>
        <taxon>Agaricales</taxon>
        <taxon>Marasmiineae</taxon>
        <taxon>Mycenaceae</taxon>
        <taxon>Mycena</taxon>
    </lineage>
</organism>
<dbReference type="Gene3D" id="3.40.50.300">
    <property type="entry name" value="P-loop containing nucleotide triphosphate hydrolases"/>
    <property type="match status" value="2"/>
</dbReference>
<proteinExistence type="inferred from homology"/>
<dbReference type="PANTHER" id="PTHR43788:SF8">
    <property type="entry name" value="DNA-BINDING PROTEIN SMUBP-2"/>
    <property type="match status" value="1"/>
</dbReference>
<dbReference type="InterPro" id="IPR041679">
    <property type="entry name" value="DNA2/NAM7-like_C"/>
</dbReference>
<dbReference type="InterPro" id="IPR027417">
    <property type="entry name" value="P-loop_NTPase"/>
</dbReference>
<protein>
    <recommendedName>
        <fullName evidence="11">DNA2/NAM7 helicase-like C-terminal domain-containing protein</fullName>
    </recommendedName>
</protein>
<dbReference type="Proteomes" id="UP000815677">
    <property type="component" value="Unassembled WGS sequence"/>
</dbReference>
<evidence type="ECO:0000256" key="2">
    <source>
        <dbReference type="ARBA" id="ARBA00022741"/>
    </source>
</evidence>
<dbReference type="Pfam" id="PF13087">
    <property type="entry name" value="AAA_12"/>
    <property type="match status" value="1"/>
</dbReference>
<evidence type="ECO:0000259" key="7">
    <source>
        <dbReference type="Pfam" id="PF13086"/>
    </source>
</evidence>
<reference evidence="9" key="1">
    <citation type="submission" date="2014-09" db="EMBL/GenBank/DDBJ databases">
        <title>Genome sequence of the luminous mushroom Mycena chlorophos for searching fungal bioluminescence genes.</title>
        <authorList>
            <person name="Tanaka Y."/>
            <person name="Kasuga D."/>
            <person name="Oba Y."/>
            <person name="Hase S."/>
            <person name="Sato K."/>
            <person name="Oba Y."/>
            <person name="Sakakibara Y."/>
        </authorList>
    </citation>
    <scope>NUCLEOTIDE SEQUENCE</scope>
</reference>
<sequence length="993" mass="110466">MSPSSTTFTVNQNLFYQRSPPLRVEVFQAAELNKDIFERLNQHAMATGQRHVGLAAAYYGDNKCILSSLALAASTEVVVINLPRSVTKPRKRLIGDFLSSAAFTKAAFHLDTLVAALHYDFRIPLAKGLDLLSVAPLAARESLDAMIKTMGGESEVSKRQVDAVFVHRQPEAPLLGKDLALQAWAAWNTAVSSIMASKFYEIPVIDTPSLRPEHLDVLSKLVRDAQRLDALKPTTVQNEIADNHTYEGGQLQVTCTRFKNRIRSDAQARTVSLDSSMQTTYTEQRIEVRGHDDSLVASGRVDHVDGRQAQLNVRLPLAAGGLKVVTVGKEAPTSAERRRATIVLHALQETSSILGKPFFKALWLPTATDKPPEPGTHILIASTYPRPLNPSQRSAVAGILSSAPVTVIQGPPGTGKTTVIAAAVWCIDACAAAHQRAVYCIAQSNVAVKNMAEKLASVGFYDFKLVVSKDFHYDWHEHLYYKIDDNVLRADQLSQNILDASTQLAGSRFILCTLSMLANPHFAIVTRILPPHTIVVDEASQIEIGDFLPMIELYSTTLRKMVSVCFHPSRAKFDIECKPSMPTQLGGFISQNVYEGKLRSAHKMRDRCWWFVDIPQGEESMKGSSWINMGEVKAVVDVARKLKDRGKSFRVITPYDAQRGMLERALLASGVPTDDLVFCVDSFQGNEDDYIVLSLVRTRSVGFMNETRRVNVMLTRCKKGLIVCTNRGFVQGQARNTLIGLLADRADSWAPLKLSGSCYLLLSYRCRNTITGSFPACASELRPHRHRPPTAHASASLSTPTPTTLSPRAPPSMEAIFDNKTNLVNARICAGLDKAIMYTVETKFEFQGRFRTVLRDENPVGENSNMVVGAINWRDKSMEVGGKRRKLDEVRRTKGNLFNKQRFWKWSSRRKEYELSYTHEEWKATLEDGKVIAGRFCVPFRPHLFHKSEPPVVNLTSTALIEDEVFLLLVFIYEEVKRQDKTNTSVSGGNGSW</sequence>
<feature type="compositionally biased region" description="Low complexity" evidence="6">
    <location>
        <begin position="790"/>
        <end position="807"/>
    </location>
</feature>
<evidence type="ECO:0000256" key="6">
    <source>
        <dbReference type="SAM" id="MobiDB-lite"/>
    </source>
</evidence>
<evidence type="ECO:0008006" key="11">
    <source>
        <dbReference type="Google" id="ProtNLM"/>
    </source>
</evidence>
<keyword evidence="3" id="KW-0378">Hydrolase</keyword>
<feature type="region of interest" description="Disordered" evidence="6">
    <location>
        <begin position="782"/>
        <end position="807"/>
    </location>
</feature>